<keyword evidence="2" id="KW-0547">Nucleotide-binding</keyword>
<dbReference type="CDD" id="cd00009">
    <property type="entry name" value="AAA"/>
    <property type="match status" value="1"/>
</dbReference>
<keyword evidence="2" id="KW-0067">ATP-binding</keyword>
<dbReference type="PANTHER" id="PTHR33295">
    <property type="entry name" value="ATPASE"/>
    <property type="match status" value="1"/>
</dbReference>
<dbReference type="SMART" id="SM00382">
    <property type="entry name" value="AAA"/>
    <property type="match status" value="1"/>
</dbReference>
<dbReference type="Proteomes" id="UP000783287">
    <property type="component" value="Unassembled WGS sequence"/>
</dbReference>
<sequence>MDKHISNDNPWWESDWLNELKFARNSILTALLGTVSSADAVLLSGTRGVGKTVLLKQLAHQIISSKHIDSKTILYLNLENICYLEWTLYELLIKFKQINKLAKDDRVVVILDEIGSSSKRINELVELRQVKGVKVYFSSSYEIDTRILGNKIKRYQLMPLDFYEYLELRGIELSNKTMHLLDEYFQEYMNSGGMPGCVGQGQDGYAALVDKIITGDVVARYGLKDMDMVKGFFLGLIENAGKDYSINDLAKQFGISPDTAKRYLNYFQEVYLIDLVEKWSPKSSFRSAKKIYLRDLGLYNLSSRRVLDQVLFDNYIYLQLKGATPKFVKEDDLDLGLLIKGDYLVKANYGGVEDEYLSKVIMRTPFKEKVVVSDYKGFQKIL</sequence>
<dbReference type="InterPro" id="IPR041682">
    <property type="entry name" value="AAA_14"/>
</dbReference>
<dbReference type="InterPro" id="IPR025420">
    <property type="entry name" value="DUF4143"/>
</dbReference>
<dbReference type="AlphaFoldDB" id="A0A955L5A8"/>
<comment type="caution">
    <text evidence="2">The sequence shown here is derived from an EMBL/GenBank/DDBJ whole genome shotgun (WGS) entry which is preliminary data.</text>
</comment>
<evidence type="ECO:0000313" key="3">
    <source>
        <dbReference type="Proteomes" id="UP000783287"/>
    </source>
</evidence>
<dbReference type="Pfam" id="PF13635">
    <property type="entry name" value="DUF4143"/>
    <property type="match status" value="1"/>
</dbReference>
<evidence type="ECO:0000259" key="1">
    <source>
        <dbReference type="SMART" id="SM00382"/>
    </source>
</evidence>
<reference evidence="2" key="2">
    <citation type="journal article" date="2021" name="Microbiome">
        <title>Successional dynamics and alternative stable states in a saline activated sludge microbial community over 9 years.</title>
        <authorList>
            <person name="Wang Y."/>
            <person name="Ye J."/>
            <person name="Ju F."/>
            <person name="Liu L."/>
            <person name="Boyd J.A."/>
            <person name="Deng Y."/>
            <person name="Parks D.H."/>
            <person name="Jiang X."/>
            <person name="Yin X."/>
            <person name="Woodcroft B.J."/>
            <person name="Tyson G.W."/>
            <person name="Hugenholtz P."/>
            <person name="Polz M.F."/>
            <person name="Zhang T."/>
        </authorList>
    </citation>
    <scope>NUCLEOTIDE SEQUENCE</scope>
    <source>
        <strain evidence="2">HKST-UBA14</strain>
    </source>
</reference>
<dbReference type="SUPFAM" id="SSF52540">
    <property type="entry name" value="P-loop containing nucleoside triphosphate hydrolases"/>
    <property type="match status" value="1"/>
</dbReference>
<dbReference type="Pfam" id="PF13173">
    <property type="entry name" value="AAA_14"/>
    <property type="match status" value="1"/>
</dbReference>
<dbReference type="EMBL" id="JAGQLK010000015">
    <property type="protein sequence ID" value="MCA9382951.1"/>
    <property type="molecule type" value="Genomic_DNA"/>
</dbReference>
<protein>
    <submittedName>
        <fullName evidence="2">ATP-binding protein</fullName>
    </submittedName>
</protein>
<name>A0A955L5A8_9BACT</name>
<evidence type="ECO:0000313" key="2">
    <source>
        <dbReference type="EMBL" id="MCA9382951.1"/>
    </source>
</evidence>
<organism evidence="2 3">
    <name type="scientific">Candidatus Dojkabacteria bacterium</name>
    <dbReference type="NCBI Taxonomy" id="2099670"/>
    <lineage>
        <taxon>Bacteria</taxon>
        <taxon>Candidatus Dojkabacteria</taxon>
    </lineage>
</organism>
<dbReference type="GO" id="GO:0005524">
    <property type="term" value="F:ATP binding"/>
    <property type="evidence" value="ECO:0007669"/>
    <property type="project" value="UniProtKB-KW"/>
</dbReference>
<accession>A0A955L5A8</accession>
<reference evidence="2" key="1">
    <citation type="submission" date="2020-04" db="EMBL/GenBank/DDBJ databases">
        <authorList>
            <person name="Zhang T."/>
        </authorList>
    </citation>
    <scope>NUCLEOTIDE SEQUENCE</scope>
    <source>
        <strain evidence="2">HKST-UBA14</strain>
    </source>
</reference>
<dbReference type="InterPro" id="IPR027417">
    <property type="entry name" value="P-loop_NTPase"/>
</dbReference>
<feature type="domain" description="AAA+ ATPase" evidence="1">
    <location>
        <begin position="37"/>
        <end position="162"/>
    </location>
</feature>
<dbReference type="Gene3D" id="3.40.50.300">
    <property type="entry name" value="P-loop containing nucleotide triphosphate hydrolases"/>
    <property type="match status" value="1"/>
</dbReference>
<proteinExistence type="predicted"/>
<dbReference type="PANTHER" id="PTHR33295:SF18">
    <property type="entry name" value="AAA+ ATPASE DOMAIN-CONTAINING PROTEIN"/>
    <property type="match status" value="1"/>
</dbReference>
<dbReference type="InterPro" id="IPR003593">
    <property type="entry name" value="AAA+_ATPase"/>
</dbReference>
<gene>
    <name evidence="2" type="ORF">KC909_01165</name>
</gene>